<gene>
    <name evidence="1" type="ORF">METZ01_LOCUS314485</name>
</gene>
<evidence type="ECO:0000313" key="1">
    <source>
        <dbReference type="EMBL" id="SVC61631.1"/>
    </source>
</evidence>
<sequence>MAESSPRRKLAVILATDVVGYSTKMEENEDQTLKNLKVCRSIIDGLVEEYHGRIFNTAGDSVLVEFQSAVEAVICGSEFQNT</sequence>
<name>A0A382NPX3_9ZZZZ</name>
<feature type="non-terminal residue" evidence="1">
    <location>
        <position position="82"/>
    </location>
</feature>
<protein>
    <recommendedName>
        <fullName evidence="2">Guanylate cyclase domain-containing protein</fullName>
    </recommendedName>
</protein>
<dbReference type="SUPFAM" id="SSF55073">
    <property type="entry name" value="Nucleotide cyclase"/>
    <property type="match status" value="1"/>
</dbReference>
<dbReference type="EMBL" id="UINC01101088">
    <property type="protein sequence ID" value="SVC61631.1"/>
    <property type="molecule type" value="Genomic_DNA"/>
</dbReference>
<proteinExistence type="predicted"/>
<organism evidence="1">
    <name type="scientific">marine metagenome</name>
    <dbReference type="NCBI Taxonomy" id="408172"/>
    <lineage>
        <taxon>unclassified sequences</taxon>
        <taxon>metagenomes</taxon>
        <taxon>ecological metagenomes</taxon>
    </lineage>
</organism>
<reference evidence="1" key="1">
    <citation type="submission" date="2018-05" db="EMBL/GenBank/DDBJ databases">
        <authorList>
            <person name="Lanie J.A."/>
            <person name="Ng W.-L."/>
            <person name="Kazmierczak K.M."/>
            <person name="Andrzejewski T.M."/>
            <person name="Davidsen T.M."/>
            <person name="Wayne K.J."/>
            <person name="Tettelin H."/>
            <person name="Glass J.I."/>
            <person name="Rusch D."/>
            <person name="Podicherti R."/>
            <person name="Tsui H.-C.T."/>
            <person name="Winkler M.E."/>
        </authorList>
    </citation>
    <scope>NUCLEOTIDE SEQUENCE</scope>
</reference>
<dbReference type="AlphaFoldDB" id="A0A382NPX3"/>
<evidence type="ECO:0008006" key="2">
    <source>
        <dbReference type="Google" id="ProtNLM"/>
    </source>
</evidence>
<accession>A0A382NPX3</accession>
<dbReference type="Gene3D" id="3.30.70.1230">
    <property type="entry name" value="Nucleotide cyclase"/>
    <property type="match status" value="1"/>
</dbReference>
<dbReference type="InterPro" id="IPR029787">
    <property type="entry name" value="Nucleotide_cyclase"/>
</dbReference>